<feature type="domain" description="Ig-like" evidence="8">
    <location>
        <begin position="138"/>
        <end position="230"/>
    </location>
</feature>
<feature type="domain" description="Ig-like" evidence="8">
    <location>
        <begin position="34"/>
        <end position="127"/>
    </location>
</feature>
<dbReference type="Gene3D" id="2.60.40.10">
    <property type="entry name" value="Immunoglobulins"/>
    <property type="match status" value="8"/>
</dbReference>
<dbReference type="PROSITE" id="PS50853">
    <property type="entry name" value="FN3"/>
    <property type="match status" value="1"/>
</dbReference>
<evidence type="ECO:0000256" key="6">
    <source>
        <dbReference type="SAM" id="MobiDB-lite"/>
    </source>
</evidence>
<keyword evidence="2 7" id="KW-0472">Membrane</keyword>
<dbReference type="PROSITE" id="PS50835">
    <property type="entry name" value="IG_LIKE"/>
    <property type="match status" value="7"/>
</dbReference>
<evidence type="ECO:0000259" key="8">
    <source>
        <dbReference type="PROSITE" id="PS50835"/>
    </source>
</evidence>
<dbReference type="SMART" id="SM00060">
    <property type="entry name" value="FN3"/>
    <property type="match status" value="1"/>
</dbReference>
<accession>A0A3S3PK78</accession>
<feature type="compositionally biased region" description="Polar residues" evidence="6">
    <location>
        <begin position="1000"/>
        <end position="1010"/>
    </location>
</feature>
<dbReference type="InterPro" id="IPR036179">
    <property type="entry name" value="Ig-like_dom_sf"/>
</dbReference>
<reference evidence="10 11" key="1">
    <citation type="journal article" date="2018" name="Gigascience">
        <title>Genomes of trombidid mites reveal novel predicted allergens and laterally-transferred genes associated with secondary metabolism.</title>
        <authorList>
            <person name="Dong X."/>
            <person name="Chaisiri K."/>
            <person name="Xia D."/>
            <person name="Armstrong S.D."/>
            <person name="Fang Y."/>
            <person name="Donnelly M.J."/>
            <person name="Kadowaki T."/>
            <person name="McGarry J.W."/>
            <person name="Darby A.C."/>
            <person name="Makepeace B.L."/>
        </authorList>
    </citation>
    <scope>NUCLEOTIDE SEQUENCE [LARGE SCALE GENOMIC DNA]</scope>
    <source>
        <strain evidence="10">UoL-WK</strain>
    </source>
</reference>
<dbReference type="GO" id="GO:0098609">
    <property type="term" value="P:cell-cell adhesion"/>
    <property type="evidence" value="ECO:0007669"/>
    <property type="project" value="TreeGrafter"/>
</dbReference>
<evidence type="ECO:0000313" key="11">
    <source>
        <dbReference type="Proteomes" id="UP000285301"/>
    </source>
</evidence>
<evidence type="ECO:0000256" key="5">
    <source>
        <dbReference type="ARBA" id="ARBA00023319"/>
    </source>
</evidence>
<dbReference type="GO" id="GO:0005886">
    <property type="term" value="C:plasma membrane"/>
    <property type="evidence" value="ECO:0007669"/>
    <property type="project" value="TreeGrafter"/>
</dbReference>
<dbReference type="CDD" id="cd00096">
    <property type="entry name" value="Ig"/>
    <property type="match status" value="1"/>
</dbReference>
<dbReference type="InterPro" id="IPR051275">
    <property type="entry name" value="Cell_adhesion_signaling"/>
</dbReference>
<dbReference type="SMART" id="SM00409">
    <property type="entry name" value="IG"/>
    <property type="match status" value="7"/>
</dbReference>
<dbReference type="Pfam" id="PF00041">
    <property type="entry name" value="fn3"/>
    <property type="match status" value="1"/>
</dbReference>
<dbReference type="InterPro" id="IPR007110">
    <property type="entry name" value="Ig-like_dom"/>
</dbReference>
<dbReference type="InterPro" id="IPR003961">
    <property type="entry name" value="FN3_dom"/>
</dbReference>
<gene>
    <name evidence="10" type="ORF">B4U79_12939</name>
</gene>
<keyword evidence="11" id="KW-1185">Reference proteome</keyword>
<evidence type="ECO:0008006" key="12">
    <source>
        <dbReference type="Google" id="ProtNLM"/>
    </source>
</evidence>
<dbReference type="Pfam" id="PF13927">
    <property type="entry name" value="Ig_3"/>
    <property type="match status" value="5"/>
</dbReference>
<dbReference type="InterPro" id="IPR036116">
    <property type="entry name" value="FN3_sf"/>
</dbReference>
<keyword evidence="4" id="KW-0325">Glycoprotein</keyword>
<dbReference type="SUPFAM" id="SSF49265">
    <property type="entry name" value="Fibronectin type III"/>
    <property type="match status" value="1"/>
</dbReference>
<dbReference type="InterPro" id="IPR013783">
    <property type="entry name" value="Ig-like_fold"/>
</dbReference>
<dbReference type="GO" id="GO:0005911">
    <property type="term" value="C:cell-cell junction"/>
    <property type="evidence" value="ECO:0007669"/>
    <property type="project" value="TreeGrafter"/>
</dbReference>
<feature type="compositionally biased region" description="Basic and acidic residues" evidence="6">
    <location>
        <begin position="956"/>
        <end position="966"/>
    </location>
</feature>
<sequence length="1172" mass="131375">MALHSDRELRANKDISTTTIAQSSRPGVVRDALEDDTIHLECRFNPNQISKNENEYVFYWKKTNNIDQDVVTVNHNTLVKGYSLMYSIREGKYDLVISAAKYERDNGKFECKIKENGSGREVENAVYTLTILIPPGPPQIHPANPVAKEGEPFQLTCSSVGGSPDPIINWYKDDFPLEAEIEKGGSKDKPTKSILTINPTINDNRAVYKCVVWNRAVREEGKKEDTVLLTVHYVPRVKVGPANPLNVLVGSDATMNCVVDANPPAKKINWFKNDRILSHKANHTIVGVMPTDSGLYSCIADNGIKGPDGSPGRGDLELSVQFDPTVTVINEEEAVIGESVTVKCNVHSNPKPHTIIWTKDANPQVIQEGDVLRLERISAADSGRYTCTATNTLRPTGNHVTLERSGNASVNIRVKHRPGNTEILPANPIAVSGKPFTLSCIAKPPGWPVPEYKWWREGQHKEELGRQQNYTFISIHVRNEGNYYCQPYNALGTGSVSSVYLTVQEPPSITIPMPPKTIRKQGDKGFSLTCRARGKPRPVVSWYHNGEEINLDNGLFRVETSETIEDANVYVLQTVLHFDSITRRDNLLTAADRGSYMCAFDNGIGPIARAESYLKIEHSPVLMHTHKRVAFDVGEVASLQCKMSAYPEPKFEWLFKNKHLDYFGNRYSTNVTEQPPNSDIYVATLTILETRPSDYGDYTCRAMNSIADYHQTNIKLVEKSQPDSPTMLEVLEVLSDSVTLRWKEGFNGGFSNTEFIVTYYADGERWRNESCRTMNPCKITGLESRTEYRFKVLAVNPRGYSSYSEEIREVTKVNLKDMPNAYDSHFESDKNILIFNVEQNALKLVAKIEAREGDNDQWSLLTTVPILNQREKVLLRPPVSVYSDMRIILCLESNDSWCGYSHLVKIDAVSSYLKESKVFSFEHLMLVICVGGSLAVVVVIFLVCCCYKKKADVKKDYEAESDDNRPKVSAISPPYYSGHDNKGLVNGNEDPSKTSPPPMYTSNGSTNGHIPQNYYLTGDGAEPSPNGSNETAQSDVWMMKADGMSDNALPYHPTYGSAHSPIDPNVYPYSYYPHEEYQPLSEETYNMNMKNALCKLNALQYKLIIHLFTDSPYYDDGHNAYGSTTGPPMMSDSISDQHMLSQDISKINHISFDDETDYAGSRNGRPIREIIV</sequence>
<keyword evidence="7" id="KW-0812">Transmembrane</keyword>
<evidence type="ECO:0000313" key="10">
    <source>
        <dbReference type="EMBL" id="RWS14198.1"/>
    </source>
</evidence>
<feature type="region of interest" description="Disordered" evidence="6">
    <location>
        <begin position="956"/>
        <end position="1031"/>
    </location>
</feature>
<dbReference type="AlphaFoldDB" id="A0A3S3PK78"/>
<dbReference type="InterPro" id="IPR003598">
    <property type="entry name" value="Ig_sub2"/>
</dbReference>
<dbReference type="PANTHER" id="PTHR11640">
    <property type="entry name" value="NEPHRIN"/>
    <property type="match status" value="1"/>
</dbReference>
<proteinExistence type="predicted"/>
<keyword evidence="3" id="KW-1015">Disulfide bond</keyword>
<evidence type="ECO:0000256" key="2">
    <source>
        <dbReference type="ARBA" id="ARBA00023136"/>
    </source>
</evidence>
<feature type="domain" description="Ig-like" evidence="8">
    <location>
        <begin position="620"/>
        <end position="718"/>
    </location>
</feature>
<feature type="domain" description="Ig-like" evidence="8">
    <location>
        <begin position="507"/>
        <end position="617"/>
    </location>
</feature>
<dbReference type="OrthoDB" id="5857426at2759"/>
<dbReference type="InterPro" id="IPR003599">
    <property type="entry name" value="Ig_sub"/>
</dbReference>
<dbReference type="GO" id="GO:0050839">
    <property type="term" value="F:cell adhesion molecule binding"/>
    <property type="evidence" value="ECO:0007669"/>
    <property type="project" value="TreeGrafter"/>
</dbReference>
<dbReference type="PANTHER" id="PTHR11640:SF134">
    <property type="entry name" value="ECHINOID, ISOFORM A-RELATED"/>
    <property type="match status" value="1"/>
</dbReference>
<feature type="domain" description="Ig-like" evidence="8">
    <location>
        <begin position="235"/>
        <end position="319"/>
    </location>
</feature>
<evidence type="ECO:0000256" key="4">
    <source>
        <dbReference type="ARBA" id="ARBA00023180"/>
    </source>
</evidence>
<feature type="domain" description="Ig-like" evidence="8">
    <location>
        <begin position="324"/>
        <end position="403"/>
    </location>
</feature>
<dbReference type="Pfam" id="PF13895">
    <property type="entry name" value="Ig_2"/>
    <property type="match status" value="1"/>
</dbReference>
<dbReference type="STRING" id="1965070.A0A3S3PK78"/>
<name>A0A3S3PK78_9ACAR</name>
<keyword evidence="5" id="KW-0393">Immunoglobulin domain</keyword>
<evidence type="ECO:0000256" key="7">
    <source>
        <dbReference type="SAM" id="Phobius"/>
    </source>
</evidence>
<dbReference type="Proteomes" id="UP000285301">
    <property type="component" value="Unassembled WGS sequence"/>
</dbReference>
<comment type="subcellular location">
    <subcellularLocation>
        <location evidence="1">Membrane</location>
        <topology evidence="1">Single-pass type I membrane protein</topology>
    </subcellularLocation>
</comment>
<organism evidence="10 11">
    <name type="scientific">Dinothrombium tinctorium</name>
    <dbReference type="NCBI Taxonomy" id="1965070"/>
    <lineage>
        <taxon>Eukaryota</taxon>
        <taxon>Metazoa</taxon>
        <taxon>Ecdysozoa</taxon>
        <taxon>Arthropoda</taxon>
        <taxon>Chelicerata</taxon>
        <taxon>Arachnida</taxon>
        <taxon>Acari</taxon>
        <taxon>Acariformes</taxon>
        <taxon>Trombidiformes</taxon>
        <taxon>Prostigmata</taxon>
        <taxon>Anystina</taxon>
        <taxon>Parasitengona</taxon>
        <taxon>Trombidioidea</taxon>
        <taxon>Trombidiidae</taxon>
        <taxon>Dinothrombium</taxon>
    </lineage>
</organism>
<dbReference type="SMART" id="SM00408">
    <property type="entry name" value="IGc2"/>
    <property type="match status" value="6"/>
</dbReference>
<feature type="transmembrane region" description="Helical" evidence="7">
    <location>
        <begin position="924"/>
        <end position="947"/>
    </location>
</feature>
<dbReference type="CDD" id="cd00063">
    <property type="entry name" value="FN3"/>
    <property type="match status" value="1"/>
</dbReference>
<feature type="domain" description="Fibronectin type-III" evidence="9">
    <location>
        <begin position="724"/>
        <end position="816"/>
    </location>
</feature>
<feature type="domain" description="Ig-like" evidence="8">
    <location>
        <begin position="418"/>
        <end position="502"/>
    </location>
</feature>
<evidence type="ECO:0000259" key="9">
    <source>
        <dbReference type="PROSITE" id="PS50853"/>
    </source>
</evidence>
<evidence type="ECO:0000256" key="1">
    <source>
        <dbReference type="ARBA" id="ARBA00004479"/>
    </source>
</evidence>
<protein>
    <recommendedName>
        <fullName evidence="12">Hemicentin-1-like protein</fullName>
    </recommendedName>
</protein>
<evidence type="ECO:0000256" key="3">
    <source>
        <dbReference type="ARBA" id="ARBA00023157"/>
    </source>
</evidence>
<comment type="caution">
    <text evidence="10">The sequence shown here is derived from an EMBL/GenBank/DDBJ whole genome shotgun (WGS) entry which is preliminary data.</text>
</comment>
<keyword evidence="7" id="KW-1133">Transmembrane helix</keyword>
<dbReference type="EMBL" id="NCKU01000778">
    <property type="protein sequence ID" value="RWS14198.1"/>
    <property type="molecule type" value="Genomic_DNA"/>
</dbReference>
<dbReference type="SUPFAM" id="SSF48726">
    <property type="entry name" value="Immunoglobulin"/>
    <property type="match status" value="6"/>
</dbReference>